<sequence>MEISCGLNMKHKLKHFWWKCLHTILPVNEVIYSRTKQGDPICKCCGEGVESVEHLLFFCSNAVNIWRHSPILWDGIQEYRTNLWHWWDELIGAANREEGRKHITLTINICWQIWKSRNEVVFNGQGEEGVRRA</sequence>
<name>A0ABD3AMH2_9GENT</name>
<proteinExistence type="predicted"/>
<evidence type="ECO:0000313" key="3">
    <source>
        <dbReference type="Proteomes" id="UP001630127"/>
    </source>
</evidence>
<accession>A0ABD3AMH2</accession>
<dbReference type="AlphaFoldDB" id="A0ABD3AMH2"/>
<feature type="domain" description="Reverse transcriptase zinc-binding" evidence="1">
    <location>
        <begin position="9"/>
        <end position="66"/>
    </location>
</feature>
<evidence type="ECO:0000259" key="1">
    <source>
        <dbReference type="Pfam" id="PF13966"/>
    </source>
</evidence>
<reference evidence="2 3" key="1">
    <citation type="submission" date="2024-11" db="EMBL/GenBank/DDBJ databases">
        <title>A near-complete genome assembly of Cinchona calisaya.</title>
        <authorList>
            <person name="Lian D.C."/>
            <person name="Zhao X.W."/>
            <person name="Wei L."/>
        </authorList>
    </citation>
    <scope>NUCLEOTIDE SEQUENCE [LARGE SCALE GENOMIC DNA]</scope>
    <source>
        <tissue evidence="2">Nenye</tissue>
    </source>
</reference>
<dbReference type="InterPro" id="IPR026960">
    <property type="entry name" value="RVT-Znf"/>
</dbReference>
<dbReference type="Proteomes" id="UP001630127">
    <property type="component" value="Unassembled WGS sequence"/>
</dbReference>
<gene>
    <name evidence="2" type="ORF">ACH5RR_005886</name>
</gene>
<comment type="caution">
    <text evidence="2">The sequence shown here is derived from an EMBL/GenBank/DDBJ whole genome shotgun (WGS) entry which is preliminary data.</text>
</comment>
<dbReference type="Pfam" id="PF13966">
    <property type="entry name" value="zf-RVT"/>
    <property type="match status" value="1"/>
</dbReference>
<protein>
    <recommendedName>
        <fullName evidence="1">Reverse transcriptase zinc-binding domain-containing protein</fullName>
    </recommendedName>
</protein>
<dbReference type="EMBL" id="JBJUIK010000003">
    <property type="protein sequence ID" value="KAL3532365.1"/>
    <property type="molecule type" value="Genomic_DNA"/>
</dbReference>
<evidence type="ECO:0000313" key="2">
    <source>
        <dbReference type="EMBL" id="KAL3532365.1"/>
    </source>
</evidence>
<organism evidence="2 3">
    <name type="scientific">Cinchona calisaya</name>
    <dbReference type="NCBI Taxonomy" id="153742"/>
    <lineage>
        <taxon>Eukaryota</taxon>
        <taxon>Viridiplantae</taxon>
        <taxon>Streptophyta</taxon>
        <taxon>Embryophyta</taxon>
        <taxon>Tracheophyta</taxon>
        <taxon>Spermatophyta</taxon>
        <taxon>Magnoliopsida</taxon>
        <taxon>eudicotyledons</taxon>
        <taxon>Gunneridae</taxon>
        <taxon>Pentapetalae</taxon>
        <taxon>asterids</taxon>
        <taxon>lamiids</taxon>
        <taxon>Gentianales</taxon>
        <taxon>Rubiaceae</taxon>
        <taxon>Cinchonoideae</taxon>
        <taxon>Cinchoneae</taxon>
        <taxon>Cinchona</taxon>
    </lineage>
</organism>
<keyword evidence="3" id="KW-1185">Reference proteome</keyword>